<evidence type="ECO:0000313" key="4">
    <source>
        <dbReference type="EMBL" id="NXN06216.1"/>
    </source>
</evidence>
<evidence type="ECO:0000256" key="1">
    <source>
        <dbReference type="ARBA" id="ARBA00022729"/>
    </source>
</evidence>
<dbReference type="InterPro" id="IPR003599">
    <property type="entry name" value="Ig_sub"/>
</dbReference>
<keyword evidence="2" id="KW-1015">Disulfide bond</keyword>
<dbReference type="GO" id="GO:0004888">
    <property type="term" value="F:transmembrane signaling receptor activity"/>
    <property type="evidence" value="ECO:0007669"/>
    <property type="project" value="TreeGrafter"/>
</dbReference>
<dbReference type="SMART" id="SM00408">
    <property type="entry name" value="IGc2"/>
    <property type="match status" value="1"/>
</dbReference>
<protein>
    <submittedName>
        <fullName evidence="4">FCGR2 protein</fullName>
    </submittedName>
</protein>
<dbReference type="PANTHER" id="PTHR11481:SF64">
    <property type="entry name" value="FC RECEPTOR-LIKE PROTEIN 4"/>
    <property type="match status" value="1"/>
</dbReference>
<feature type="non-terminal residue" evidence="4">
    <location>
        <position position="1"/>
    </location>
</feature>
<feature type="non-terminal residue" evidence="4">
    <location>
        <position position="105"/>
    </location>
</feature>
<gene>
    <name evidence="4" type="primary">Fcgr2_3</name>
    <name evidence="4" type="ORF">SYLBOR_R15213</name>
</gene>
<dbReference type="GO" id="GO:0006955">
    <property type="term" value="P:immune response"/>
    <property type="evidence" value="ECO:0007669"/>
    <property type="project" value="TreeGrafter"/>
</dbReference>
<dbReference type="InterPro" id="IPR007110">
    <property type="entry name" value="Ig-like_dom"/>
</dbReference>
<keyword evidence="5" id="KW-1185">Reference proteome</keyword>
<dbReference type="InterPro" id="IPR003598">
    <property type="entry name" value="Ig_sub2"/>
</dbReference>
<dbReference type="GO" id="GO:0007166">
    <property type="term" value="P:cell surface receptor signaling pathway"/>
    <property type="evidence" value="ECO:0007669"/>
    <property type="project" value="TreeGrafter"/>
</dbReference>
<feature type="domain" description="Ig-like" evidence="3">
    <location>
        <begin position="5"/>
        <end position="72"/>
    </location>
</feature>
<dbReference type="PROSITE" id="PS50835">
    <property type="entry name" value="IG_LIKE"/>
    <property type="match status" value="1"/>
</dbReference>
<dbReference type="AlphaFoldDB" id="A0A7L1FZ12"/>
<comment type="caution">
    <text evidence="4">The sequence shown here is derived from an EMBL/GenBank/DDBJ whole genome shotgun (WGS) entry which is preliminary data.</text>
</comment>
<name>A0A7L1FZ12_SYLBO</name>
<accession>A0A7L1FZ12</accession>
<dbReference type="SUPFAM" id="SSF48726">
    <property type="entry name" value="Immunoglobulin"/>
    <property type="match status" value="1"/>
</dbReference>
<dbReference type="InterPro" id="IPR050488">
    <property type="entry name" value="Ig_Fc_receptor"/>
</dbReference>
<dbReference type="Proteomes" id="UP000538515">
    <property type="component" value="Unassembled WGS sequence"/>
</dbReference>
<dbReference type="SMART" id="SM00409">
    <property type="entry name" value="IG"/>
    <property type="match status" value="1"/>
</dbReference>
<evidence type="ECO:0000256" key="2">
    <source>
        <dbReference type="ARBA" id="ARBA00023157"/>
    </source>
</evidence>
<reference evidence="4 5" key="1">
    <citation type="submission" date="2019-09" db="EMBL/GenBank/DDBJ databases">
        <title>Bird 10,000 Genomes (B10K) Project - Family phase.</title>
        <authorList>
            <person name="Zhang G."/>
        </authorList>
    </citation>
    <scope>NUCLEOTIDE SEQUENCE [LARGE SCALE GENOMIC DNA]</scope>
    <source>
        <strain evidence="4">B10K-DU-002-19</strain>
        <tissue evidence="4">Muscle</tissue>
    </source>
</reference>
<dbReference type="Gene3D" id="2.60.40.10">
    <property type="entry name" value="Immunoglobulins"/>
    <property type="match status" value="1"/>
</dbReference>
<dbReference type="InterPro" id="IPR013783">
    <property type="entry name" value="Ig-like_fold"/>
</dbReference>
<dbReference type="PANTHER" id="PTHR11481">
    <property type="entry name" value="IMMUNOGLOBULIN FC RECEPTOR"/>
    <property type="match status" value="1"/>
</dbReference>
<keyword evidence="1" id="KW-0732">Signal</keyword>
<evidence type="ECO:0000259" key="3">
    <source>
        <dbReference type="PROSITE" id="PS50835"/>
    </source>
</evidence>
<sequence length="105" mass="11645">GPPRPTGSLVLQVPTWPLLEGDTVTLRCRRSKDSWVSSVRFCRGDEEVRNSFHETELSLSPLQLNHSGSYHCEGRVTSRVSRGWQESVPVPVTVHGELPTPHSSA</sequence>
<proteinExistence type="predicted"/>
<organism evidence="4 5">
    <name type="scientific">Sylvia borin</name>
    <name type="common">Garden warbler</name>
    <dbReference type="NCBI Taxonomy" id="73324"/>
    <lineage>
        <taxon>Eukaryota</taxon>
        <taxon>Metazoa</taxon>
        <taxon>Chordata</taxon>
        <taxon>Craniata</taxon>
        <taxon>Vertebrata</taxon>
        <taxon>Euteleostomi</taxon>
        <taxon>Archelosauria</taxon>
        <taxon>Archosauria</taxon>
        <taxon>Dinosauria</taxon>
        <taxon>Saurischia</taxon>
        <taxon>Theropoda</taxon>
        <taxon>Coelurosauria</taxon>
        <taxon>Aves</taxon>
        <taxon>Neognathae</taxon>
        <taxon>Neoaves</taxon>
        <taxon>Telluraves</taxon>
        <taxon>Australaves</taxon>
        <taxon>Passeriformes</taxon>
        <taxon>Sylvioidea</taxon>
        <taxon>Sylviidae</taxon>
        <taxon>Sylviinae</taxon>
        <taxon>Sylvia</taxon>
    </lineage>
</organism>
<evidence type="ECO:0000313" key="5">
    <source>
        <dbReference type="Proteomes" id="UP000538515"/>
    </source>
</evidence>
<dbReference type="InterPro" id="IPR036179">
    <property type="entry name" value="Ig-like_dom_sf"/>
</dbReference>
<dbReference type="GO" id="GO:0009897">
    <property type="term" value="C:external side of plasma membrane"/>
    <property type="evidence" value="ECO:0007669"/>
    <property type="project" value="TreeGrafter"/>
</dbReference>
<dbReference type="EMBL" id="VXBG01017691">
    <property type="protein sequence ID" value="NXN06216.1"/>
    <property type="molecule type" value="Genomic_DNA"/>
</dbReference>